<evidence type="ECO:0000259" key="1">
    <source>
        <dbReference type="Pfam" id="PF00248"/>
    </source>
</evidence>
<dbReference type="PIRSF" id="PIRSF000097">
    <property type="entry name" value="AKR"/>
    <property type="match status" value="1"/>
</dbReference>
<dbReference type="InterPro" id="IPR023210">
    <property type="entry name" value="NADP_OxRdtase_dom"/>
</dbReference>
<dbReference type="InterPro" id="IPR020471">
    <property type="entry name" value="AKR"/>
</dbReference>
<keyword evidence="2" id="KW-1185">Reference proteome</keyword>
<evidence type="ECO:0000313" key="2">
    <source>
        <dbReference type="Proteomes" id="UP001652625"/>
    </source>
</evidence>
<dbReference type="InterPro" id="IPR036812">
    <property type="entry name" value="NAD(P)_OxRdtase_dom_sf"/>
</dbReference>
<organism evidence="2 3">
    <name type="scientific">Hydra vulgaris</name>
    <name type="common">Hydra</name>
    <name type="synonym">Hydra attenuata</name>
    <dbReference type="NCBI Taxonomy" id="6087"/>
    <lineage>
        <taxon>Eukaryota</taxon>
        <taxon>Metazoa</taxon>
        <taxon>Cnidaria</taxon>
        <taxon>Hydrozoa</taxon>
        <taxon>Hydroidolina</taxon>
        <taxon>Anthoathecata</taxon>
        <taxon>Aplanulata</taxon>
        <taxon>Hydridae</taxon>
        <taxon>Hydra</taxon>
    </lineage>
</organism>
<dbReference type="PROSITE" id="PS00062">
    <property type="entry name" value="ALDOKETO_REDUCTASE_2"/>
    <property type="match status" value="1"/>
</dbReference>
<protein>
    <submittedName>
        <fullName evidence="3">Aldo-keto reductase family 1 member B1 isoform X3</fullName>
    </submittedName>
</protein>
<gene>
    <name evidence="3" type="primary">LOC100203380</name>
</gene>
<dbReference type="PANTHER" id="PTHR11732">
    <property type="entry name" value="ALDO/KETO REDUCTASE"/>
    <property type="match status" value="1"/>
</dbReference>
<dbReference type="PRINTS" id="PR00069">
    <property type="entry name" value="ALDKETRDTASE"/>
</dbReference>
<dbReference type="InterPro" id="IPR018170">
    <property type="entry name" value="Aldo/ket_reductase_CS"/>
</dbReference>
<feature type="domain" description="NADP-dependent oxidoreductase" evidence="1">
    <location>
        <begin position="73"/>
        <end position="326"/>
    </location>
</feature>
<dbReference type="RefSeq" id="XP_065663319.1">
    <property type="nucleotide sequence ID" value="XM_065807247.1"/>
</dbReference>
<evidence type="ECO:0000313" key="3">
    <source>
        <dbReference type="RefSeq" id="XP_065663319.1"/>
    </source>
</evidence>
<name>A0ABM4CNC4_HYDVU</name>
<reference evidence="3" key="1">
    <citation type="submission" date="2025-08" db="UniProtKB">
        <authorList>
            <consortium name="RefSeq"/>
        </authorList>
    </citation>
    <scope>IDENTIFICATION</scope>
</reference>
<dbReference type="Proteomes" id="UP001652625">
    <property type="component" value="Chromosome 10"/>
</dbReference>
<accession>A0ABM4CNC4</accession>
<sequence length="355" mass="40030">MLFFDLKTAVSALQVVIPIHTRSLFSIRKVSQYLPPLKTYFFFTQPVIKLNNGVDMPAFGFGTWLAEPGVVGESVRLALKCGYKHIDCAAIYENEPEIGNVFGPLFSSGEYNRKDIFITSKAWVSEFKNIEGACKKTLSDLQLEYLDLYLLHLPFETENGVNIGYNAERIQKAWESMEDLVAKGLVKSVGVSNFTILKLEELLKHSPKLVPACNQVEAHPYLPQKRLHAFCKEKGISIMAYTSLGNVNRPSMFKYTCEDPVLLEDPVVKKVAERNNATVAQVLLAWALATGFGVIPKSVREERIKENLDAIKVNLSAEDLQEINSITIRHRYLDQNWALTPGQKAEELWDGEMLE</sequence>
<dbReference type="SUPFAM" id="SSF51430">
    <property type="entry name" value="NAD(P)-linked oxidoreductase"/>
    <property type="match status" value="1"/>
</dbReference>
<dbReference type="GeneID" id="100203380"/>
<dbReference type="Pfam" id="PF00248">
    <property type="entry name" value="Aldo_ket_red"/>
    <property type="match status" value="1"/>
</dbReference>
<dbReference type="Gene3D" id="3.20.20.100">
    <property type="entry name" value="NADP-dependent oxidoreductase domain"/>
    <property type="match status" value="1"/>
</dbReference>
<proteinExistence type="predicted"/>